<dbReference type="InParanoid" id="A0A4R5DH82"/>
<dbReference type="SMART" id="SM00345">
    <property type="entry name" value="HTH_GNTR"/>
    <property type="match status" value="1"/>
</dbReference>
<dbReference type="OrthoDB" id="3575876at2"/>
<dbReference type="GO" id="GO:0003677">
    <property type="term" value="F:DNA binding"/>
    <property type="evidence" value="ECO:0007669"/>
    <property type="project" value="UniProtKB-KW"/>
</dbReference>
<accession>A0A4R5DH82</accession>
<dbReference type="Pfam" id="PF07729">
    <property type="entry name" value="FCD"/>
    <property type="match status" value="1"/>
</dbReference>
<dbReference type="Proteomes" id="UP000294739">
    <property type="component" value="Unassembled WGS sequence"/>
</dbReference>
<dbReference type="InterPro" id="IPR036390">
    <property type="entry name" value="WH_DNA-bd_sf"/>
</dbReference>
<dbReference type="SUPFAM" id="SSF48008">
    <property type="entry name" value="GntR ligand-binding domain-like"/>
    <property type="match status" value="1"/>
</dbReference>
<dbReference type="Gene3D" id="1.10.10.10">
    <property type="entry name" value="Winged helix-like DNA-binding domain superfamily/Winged helix DNA-binding domain"/>
    <property type="match status" value="1"/>
</dbReference>
<proteinExistence type="predicted"/>
<dbReference type="PANTHER" id="PTHR43537:SF5">
    <property type="entry name" value="UXU OPERON TRANSCRIPTIONAL REGULATOR"/>
    <property type="match status" value="1"/>
</dbReference>
<dbReference type="GO" id="GO:0003700">
    <property type="term" value="F:DNA-binding transcription factor activity"/>
    <property type="evidence" value="ECO:0007669"/>
    <property type="project" value="InterPro"/>
</dbReference>
<reference evidence="5 6" key="1">
    <citation type="submission" date="2019-03" db="EMBL/GenBank/DDBJ databases">
        <title>Draft genome sequences of novel Actinobacteria.</title>
        <authorList>
            <person name="Sahin N."/>
            <person name="Ay H."/>
            <person name="Saygin H."/>
        </authorList>
    </citation>
    <scope>NUCLEOTIDE SEQUENCE [LARGE SCALE GENOMIC DNA]</scope>
    <source>
        <strain evidence="5 6">5K138</strain>
    </source>
</reference>
<organism evidence="5 6">
    <name type="scientific">Jiangella asiatica</name>
    <dbReference type="NCBI Taxonomy" id="2530372"/>
    <lineage>
        <taxon>Bacteria</taxon>
        <taxon>Bacillati</taxon>
        <taxon>Actinomycetota</taxon>
        <taxon>Actinomycetes</taxon>
        <taxon>Jiangellales</taxon>
        <taxon>Jiangellaceae</taxon>
        <taxon>Jiangella</taxon>
    </lineage>
</organism>
<dbReference type="PRINTS" id="PR00035">
    <property type="entry name" value="HTHGNTR"/>
</dbReference>
<dbReference type="CDD" id="cd07377">
    <property type="entry name" value="WHTH_GntR"/>
    <property type="match status" value="1"/>
</dbReference>
<dbReference type="AlphaFoldDB" id="A0A4R5DH82"/>
<dbReference type="InterPro" id="IPR000524">
    <property type="entry name" value="Tscrpt_reg_HTH_GntR"/>
</dbReference>
<dbReference type="InterPro" id="IPR036388">
    <property type="entry name" value="WH-like_DNA-bd_sf"/>
</dbReference>
<evidence type="ECO:0000313" key="5">
    <source>
        <dbReference type="EMBL" id="TDE10105.1"/>
    </source>
</evidence>
<evidence type="ECO:0000256" key="3">
    <source>
        <dbReference type="ARBA" id="ARBA00023163"/>
    </source>
</evidence>
<protein>
    <submittedName>
        <fullName evidence="5">FadR family transcriptional regulator</fullName>
    </submittedName>
</protein>
<evidence type="ECO:0000256" key="2">
    <source>
        <dbReference type="ARBA" id="ARBA00023125"/>
    </source>
</evidence>
<dbReference type="RefSeq" id="WP_131894851.1">
    <property type="nucleotide sequence ID" value="NZ_SMKZ01000015.1"/>
</dbReference>
<name>A0A4R5DH82_9ACTN</name>
<keyword evidence="2" id="KW-0238">DNA-binding</keyword>
<dbReference type="PROSITE" id="PS50949">
    <property type="entry name" value="HTH_GNTR"/>
    <property type="match status" value="1"/>
</dbReference>
<evidence type="ECO:0000313" key="6">
    <source>
        <dbReference type="Proteomes" id="UP000294739"/>
    </source>
</evidence>
<dbReference type="Pfam" id="PF00392">
    <property type="entry name" value="GntR"/>
    <property type="match status" value="1"/>
</dbReference>
<dbReference type="EMBL" id="SMKZ01000015">
    <property type="protein sequence ID" value="TDE10105.1"/>
    <property type="molecule type" value="Genomic_DNA"/>
</dbReference>
<dbReference type="Gene3D" id="1.20.120.530">
    <property type="entry name" value="GntR ligand-binding domain-like"/>
    <property type="match status" value="1"/>
</dbReference>
<keyword evidence="1" id="KW-0805">Transcription regulation</keyword>
<dbReference type="InterPro" id="IPR011711">
    <property type="entry name" value="GntR_C"/>
</dbReference>
<keyword evidence="6" id="KW-1185">Reference proteome</keyword>
<sequence>MWQPVTQRGSLTERIVEQVEQLILDQSLRPGDRLPSEREMAALLGVSRPSMREAVRILQAGGRLTVRHGQGVFVTTPRSERDLRARLAKEEITFNELYAMREVLEVPAAGWAAEKASDDQLASLRDILGRMDALLATGEPDMERLAHLDIDFHMGIAAAAGNRFLQQSSHVLYDILRSGMQTTLAIPGRTEIARADHERIWSGLAGRDPAATRRAVRAHIRGAHAAALRRVEERQPGAQEDT</sequence>
<evidence type="ECO:0000256" key="1">
    <source>
        <dbReference type="ARBA" id="ARBA00023015"/>
    </source>
</evidence>
<dbReference type="SUPFAM" id="SSF46785">
    <property type="entry name" value="Winged helix' DNA-binding domain"/>
    <property type="match status" value="1"/>
</dbReference>
<gene>
    <name evidence="5" type="ORF">E1269_12350</name>
</gene>
<evidence type="ECO:0000259" key="4">
    <source>
        <dbReference type="PROSITE" id="PS50949"/>
    </source>
</evidence>
<dbReference type="PANTHER" id="PTHR43537">
    <property type="entry name" value="TRANSCRIPTIONAL REGULATOR, GNTR FAMILY"/>
    <property type="match status" value="1"/>
</dbReference>
<comment type="caution">
    <text evidence="5">The sequence shown here is derived from an EMBL/GenBank/DDBJ whole genome shotgun (WGS) entry which is preliminary data.</text>
</comment>
<feature type="domain" description="HTH gntR-type" evidence="4">
    <location>
        <begin position="9"/>
        <end position="77"/>
    </location>
</feature>
<dbReference type="SMART" id="SM00895">
    <property type="entry name" value="FCD"/>
    <property type="match status" value="1"/>
</dbReference>
<keyword evidence="3" id="KW-0804">Transcription</keyword>
<dbReference type="InterPro" id="IPR008920">
    <property type="entry name" value="TF_FadR/GntR_C"/>
</dbReference>